<reference evidence="3 4" key="1">
    <citation type="submission" date="2022-11" db="EMBL/GenBank/DDBJ databases">
        <title>Minimal conservation of predation-associated metabolite biosynthetic gene clusters underscores biosynthetic potential of Myxococcota including descriptions for ten novel species: Archangium lansinium sp. nov., Myxococcus landrumus sp. nov., Nannocystis bai.</title>
        <authorList>
            <person name="Ahearne A."/>
            <person name="Stevens C."/>
            <person name="Dowd S."/>
        </authorList>
    </citation>
    <scope>NUCLEOTIDE SEQUENCE [LARGE SCALE GENOMIC DNA]</scope>
    <source>
        <strain evidence="3 4">NCELM</strain>
    </source>
</reference>
<feature type="region of interest" description="Disordered" evidence="1">
    <location>
        <begin position="36"/>
        <end position="113"/>
    </location>
</feature>
<proteinExistence type="predicted"/>
<accession>A0ABT5BDY4</accession>
<evidence type="ECO:0000313" key="3">
    <source>
        <dbReference type="EMBL" id="MDC0672360.1"/>
    </source>
</evidence>
<keyword evidence="2" id="KW-0732">Signal</keyword>
<gene>
    <name evidence="3" type="ORF">POL58_31720</name>
</gene>
<name>A0ABT5BDY4_9BACT</name>
<feature type="compositionally biased region" description="Polar residues" evidence="1">
    <location>
        <begin position="38"/>
        <end position="55"/>
    </location>
</feature>
<dbReference type="RefSeq" id="WP_272003964.1">
    <property type="nucleotide sequence ID" value="NZ_JAQNDN010000019.1"/>
</dbReference>
<protein>
    <submittedName>
        <fullName evidence="3">Uncharacterized protein</fullName>
    </submittedName>
</protein>
<dbReference type="Proteomes" id="UP001217838">
    <property type="component" value="Unassembled WGS sequence"/>
</dbReference>
<evidence type="ECO:0000256" key="2">
    <source>
        <dbReference type="SAM" id="SignalP"/>
    </source>
</evidence>
<comment type="caution">
    <text evidence="3">The sequence shown here is derived from an EMBL/GenBank/DDBJ whole genome shotgun (WGS) entry which is preliminary data.</text>
</comment>
<evidence type="ECO:0000313" key="4">
    <source>
        <dbReference type="Proteomes" id="UP001217838"/>
    </source>
</evidence>
<feature type="signal peptide" evidence="2">
    <location>
        <begin position="1"/>
        <end position="21"/>
    </location>
</feature>
<organism evidence="3 4">
    <name type="scientific">Nannocystis radixulma</name>
    <dbReference type="NCBI Taxonomy" id="2995305"/>
    <lineage>
        <taxon>Bacteria</taxon>
        <taxon>Pseudomonadati</taxon>
        <taxon>Myxococcota</taxon>
        <taxon>Polyangia</taxon>
        <taxon>Nannocystales</taxon>
        <taxon>Nannocystaceae</taxon>
        <taxon>Nannocystis</taxon>
    </lineage>
</organism>
<feature type="chain" id="PRO_5045210012" evidence="2">
    <location>
        <begin position="22"/>
        <end position="312"/>
    </location>
</feature>
<dbReference type="EMBL" id="JAQNDN010000019">
    <property type="protein sequence ID" value="MDC0672360.1"/>
    <property type="molecule type" value="Genomic_DNA"/>
</dbReference>
<keyword evidence="4" id="KW-1185">Reference proteome</keyword>
<evidence type="ECO:0000256" key="1">
    <source>
        <dbReference type="SAM" id="MobiDB-lite"/>
    </source>
</evidence>
<feature type="compositionally biased region" description="Low complexity" evidence="1">
    <location>
        <begin position="56"/>
        <end position="94"/>
    </location>
</feature>
<sequence length="312" mass="31370">MHSPTNIRFTLALPLVLAACALPEILGGHTDFGASSGDAPNTLSEPTSNSSTDSPETASAGSTSAAESETATFGPVSASESAGSTSASESETATFGPVSASESETAGGTTGDPGTCSNPAHMCTIPVDCEEENCGALGSPFDADGCLRRSCDTAPCGPGEVCYVHDVGGGCSPTVEQCIDIDGTCGCNLGDDDCGGHYCYPAGEAPPAQCHALTDQTTCLESGCSEWREVPAVSIVDQACTCGATVPACLWFPGVPGAVGEDPGFYYDLSTHQVVRFTLTWADPPLGWAPCTGSPSEPAACACAAPGEDPCE</sequence>